<keyword evidence="4" id="KW-1185">Reference proteome</keyword>
<evidence type="ECO:0000256" key="1">
    <source>
        <dbReference type="ARBA" id="ARBA00035885"/>
    </source>
</evidence>
<feature type="domain" description="Macro" evidence="2">
    <location>
        <begin position="1"/>
        <end position="149"/>
    </location>
</feature>
<evidence type="ECO:0000259" key="2">
    <source>
        <dbReference type="PROSITE" id="PS51154"/>
    </source>
</evidence>
<comment type="caution">
    <text evidence="3">The sequence shown here is derived from an EMBL/GenBank/DDBJ whole genome shotgun (WGS) entry which is preliminary data.</text>
</comment>
<dbReference type="RefSeq" id="WP_210766303.1">
    <property type="nucleotide sequence ID" value="NZ_CP163266.1"/>
</dbReference>
<comment type="catalytic activity">
    <reaction evidence="1">
        <text>an N-(ADP-alpha-D-ribosyl)-thymidine in DNA + H2O = a thymidine in DNA + ADP-D-ribose</text>
        <dbReference type="Rhea" id="RHEA:71655"/>
        <dbReference type="Rhea" id="RHEA-COMP:13556"/>
        <dbReference type="Rhea" id="RHEA-COMP:18051"/>
        <dbReference type="ChEBI" id="CHEBI:15377"/>
        <dbReference type="ChEBI" id="CHEBI:57967"/>
        <dbReference type="ChEBI" id="CHEBI:137386"/>
        <dbReference type="ChEBI" id="CHEBI:191199"/>
    </reaction>
    <physiologicalReaction direction="left-to-right" evidence="1">
        <dbReference type="Rhea" id="RHEA:71656"/>
    </physiologicalReaction>
</comment>
<dbReference type="SMART" id="SM00506">
    <property type="entry name" value="A1pp"/>
    <property type="match status" value="1"/>
</dbReference>
<evidence type="ECO:0000313" key="3">
    <source>
        <dbReference type="EMBL" id="MEL3958961.1"/>
    </source>
</evidence>
<name>A0ABU9K1J8_9BACI</name>
<dbReference type="CDD" id="cd02901">
    <property type="entry name" value="Macro_Poa1p-like"/>
    <property type="match status" value="1"/>
</dbReference>
<accession>A0ABU9K1J8</accession>
<dbReference type="InterPro" id="IPR043472">
    <property type="entry name" value="Macro_dom-like"/>
</dbReference>
<dbReference type="InterPro" id="IPR002589">
    <property type="entry name" value="Macro_dom"/>
</dbReference>
<organism evidence="3 4">
    <name type="scientific">Caldifermentibacillus hisashii</name>
    <dbReference type="NCBI Taxonomy" id="996558"/>
    <lineage>
        <taxon>Bacteria</taxon>
        <taxon>Bacillati</taxon>
        <taxon>Bacillota</taxon>
        <taxon>Bacilli</taxon>
        <taxon>Bacillales</taxon>
        <taxon>Bacillaceae</taxon>
        <taxon>Caldifermentibacillus</taxon>
    </lineage>
</organism>
<dbReference type="PROSITE" id="PS51154">
    <property type="entry name" value="MACRO"/>
    <property type="match status" value="1"/>
</dbReference>
<dbReference type="EMBL" id="JBBYAK010000001">
    <property type="protein sequence ID" value="MEL3958961.1"/>
    <property type="molecule type" value="Genomic_DNA"/>
</dbReference>
<dbReference type="InterPro" id="IPR050892">
    <property type="entry name" value="ADP-ribose_metab_enzymes"/>
</dbReference>
<reference evidence="3 4" key="1">
    <citation type="submission" date="2024-03" db="EMBL/GenBank/DDBJ databases">
        <title>Bacilli Hybrid Assemblies.</title>
        <authorList>
            <person name="Kovac J."/>
        </authorList>
    </citation>
    <scope>NUCLEOTIDE SEQUENCE [LARGE SCALE GENOMIC DNA]</scope>
    <source>
        <strain evidence="3 4">FSL M8-0022</strain>
    </source>
</reference>
<dbReference type="PANTHER" id="PTHR12521:SF0">
    <property type="entry name" value="ADP-RIBOSE GLYCOHYDROLASE OARD1"/>
    <property type="match status" value="1"/>
</dbReference>
<dbReference type="PANTHER" id="PTHR12521">
    <property type="entry name" value="PROTEIN C6ORF130"/>
    <property type="match status" value="1"/>
</dbReference>
<sequence>MITYVVGDLLKSPARVLVNTVNTVGVMGKGIAKDFKVIYPEMFSQYQNLCEKELFHVGQLWLYKTPQKWILNFPTKKHWRSKSKIEYIEAGLEKFVNTYMEKGITSIAFPMLGCGNGGLDWENEVRPLMEKYLKNLPIDIYIHLYRKDPFEPEYRNINKIKNWLRSEPESLAFVEVWEDIQNLVRQNDSYFTLNNKIGFTVSIISHPEEGLGIKTQGRIVHIYKSQLVDLWQHIRSFGFVIPSSMPSGMEKYTPFIIAILHHLPYLKPVIISTQYQEMNKESIGLQYIPVNHTKNLNVEEVYLDESTN</sequence>
<proteinExistence type="predicted"/>
<gene>
    <name evidence="3" type="ORF">NST17_17540</name>
</gene>
<dbReference type="SUPFAM" id="SSF52949">
    <property type="entry name" value="Macro domain-like"/>
    <property type="match status" value="1"/>
</dbReference>
<evidence type="ECO:0000313" key="4">
    <source>
        <dbReference type="Proteomes" id="UP001459714"/>
    </source>
</evidence>
<protein>
    <submittedName>
        <fullName evidence="3">Macro domain-containing protein</fullName>
    </submittedName>
</protein>
<dbReference type="Proteomes" id="UP001459714">
    <property type="component" value="Unassembled WGS sequence"/>
</dbReference>
<dbReference type="Gene3D" id="3.40.220.10">
    <property type="entry name" value="Leucine Aminopeptidase, subunit E, domain 1"/>
    <property type="match status" value="1"/>
</dbReference>
<dbReference type="Pfam" id="PF01661">
    <property type="entry name" value="Macro"/>
    <property type="match status" value="1"/>
</dbReference>